<feature type="transmembrane region" description="Helical" evidence="10">
    <location>
        <begin position="313"/>
        <end position="336"/>
    </location>
</feature>
<accession>A0ABT8QPW7</accession>
<dbReference type="RefSeq" id="WP_301998428.1">
    <property type="nucleotide sequence ID" value="NZ_JAMJEV010000003.1"/>
</dbReference>
<dbReference type="CDD" id="cd12912">
    <property type="entry name" value="PDC2_MCP_like"/>
    <property type="match status" value="1"/>
</dbReference>
<dbReference type="Gene3D" id="6.10.340.10">
    <property type="match status" value="1"/>
</dbReference>
<keyword evidence="5 10" id="KW-1133">Transmembrane helix</keyword>
<evidence type="ECO:0000313" key="14">
    <source>
        <dbReference type="Proteomes" id="UP001176021"/>
    </source>
</evidence>
<dbReference type="InterPro" id="IPR004089">
    <property type="entry name" value="MCPsignal_dom"/>
</dbReference>
<dbReference type="Pfam" id="PF00672">
    <property type="entry name" value="HAMP"/>
    <property type="match status" value="1"/>
</dbReference>
<feature type="domain" description="HAMP" evidence="12">
    <location>
        <begin position="334"/>
        <end position="388"/>
    </location>
</feature>
<evidence type="ECO:0000256" key="7">
    <source>
        <dbReference type="ARBA" id="ARBA00023224"/>
    </source>
</evidence>
<keyword evidence="2" id="KW-1003">Cell membrane</keyword>
<feature type="transmembrane region" description="Helical" evidence="10">
    <location>
        <begin position="12"/>
        <end position="31"/>
    </location>
</feature>
<evidence type="ECO:0000256" key="8">
    <source>
        <dbReference type="ARBA" id="ARBA00029447"/>
    </source>
</evidence>
<dbReference type="SMART" id="SM00283">
    <property type="entry name" value="MA"/>
    <property type="match status" value="1"/>
</dbReference>
<evidence type="ECO:0000256" key="6">
    <source>
        <dbReference type="ARBA" id="ARBA00023136"/>
    </source>
</evidence>
<evidence type="ECO:0000256" key="4">
    <source>
        <dbReference type="ARBA" id="ARBA00022692"/>
    </source>
</evidence>
<keyword evidence="7 9" id="KW-0807">Transducer</keyword>
<evidence type="ECO:0000259" key="12">
    <source>
        <dbReference type="PROSITE" id="PS50885"/>
    </source>
</evidence>
<dbReference type="PROSITE" id="PS50111">
    <property type="entry name" value="CHEMOTAXIS_TRANSDUC_2"/>
    <property type="match status" value="1"/>
</dbReference>
<dbReference type="EMBL" id="JAMJEV010000003">
    <property type="protein sequence ID" value="MDO0822138.1"/>
    <property type="molecule type" value="Genomic_DNA"/>
</dbReference>
<dbReference type="CDD" id="cd12913">
    <property type="entry name" value="PDC1_MCP_like"/>
    <property type="match status" value="1"/>
</dbReference>
<organism evidence="13 14">
    <name type="scientific">Desulfosporosinus nitroreducens</name>
    <dbReference type="NCBI Taxonomy" id="2018668"/>
    <lineage>
        <taxon>Bacteria</taxon>
        <taxon>Bacillati</taxon>
        <taxon>Bacillota</taxon>
        <taxon>Clostridia</taxon>
        <taxon>Eubacteriales</taxon>
        <taxon>Desulfitobacteriaceae</taxon>
        <taxon>Desulfosporosinus</taxon>
    </lineage>
</organism>
<comment type="subcellular location">
    <subcellularLocation>
        <location evidence="1">Cell membrane</location>
        <topology evidence="1">Multi-pass membrane protein</topology>
    </subcellularLocation>
</comment>
<keyword evidence="4 10" id="KW-0812">Transmembrane</keyword>
<name>A0ABT8QPW7_9FIRM</name>
<keyword evidence="14" id="KW-1185">Reference proteome</keyword>
<dbReference type="PROSITE" id="PS50885">
    <property type="entry name" value="HAMP"/>
    <property type="match status" value="1"/>
</dbReference>
<sequence length="693" mass="74092">MSVRDLNLRNKILFSTGFVVLVSFVCVILLVSTKSVEMAKTAAYETATHSAYQYANQVTNELNVPMDTVRTLGSTFEGLKKANNTDRATMNSMIVSVLDNNLPFLGSWTVWEPNALDGKDSNYINQPGYDATGRFIPYWNRGAGDIKLETLIDYETPGVGDFYLIPKKTQKETVTDPILYKVNGKEVLMISLVEPIMINDNSTYVGAVGVDIALDTIQKMIADIKPFNTGYACLISNNGKYVSNPDLNKIGKVVDDQAAIEEITAGKSYTISNDEYYRLYVPVTIGRTITPWSLVINVPMTTILEQANSIRNFSIIVAMIAVFVIGLVIFIVSGGITKPIVQTSEVLKNISQGDGDLTKRLNIVTNDEVGKLSQHFNRFIGDIHSIVMEVNDTASTLGATSEELSASAQEATAASEQVADTLGQLASGATEQAISVGDTGEIIKQLSTHAQQVAVNAEIVSHSSGKAAHAAELGALQAGNAVQKIEQIRKVTDQTAEVISQLGEQSIQIGQIVDVITGIASQTNLLALNAAIEAARAGEQGRGFAVVAEEVRKLAEQSSMSASQISTLIGDIQHETKRAVVVMEKGKAEVAAGVEAVNLAGNSFRTIVSEIKTVVEQIQQVTEATKQMADGSSQAVKSVENIGVIAEQTAASTQGVSAASEEQAATMNSVSQSAEALAKIGENLSRLVGKFKI</sequence>
<comment type="similarity">
    <text evidence="8">Belongs to the methyl-accepting chemotaxis (MCP) protein family.</text>
</comment>
<dbReference type="Proteomes" id="UP001176021">
    <property type="component" value="Unassembled WGS sequence"/>
</dbReference>
<gene>
    <name evidence="13" type="ORF">M8H41_04625</name>
</gene>
<dbReference type="Gene3D" id="1.10.287.950">
    <property type="entry name" value="Methyl-accepting chemotaxis protein"/>
    <property type="match status" value="1"/>
</dbReference>
<evidence type="ECO:0000256" key="3">
    <source>
        <dbReference type="ARBA" id="ARBA00022500"/>
    </source>
</evidence>
<proteinExistence type="inferred from homology"/>
<dbReference type="CDD" id="cd11386">
    <property type="entry name" value="MCP_signal"/>
    <property type="match status" value="1"/>
</dbReference>
<dbReference type="PANTHER" id="PTHR32089">
    <property type="entry name" value="METHYL-ACCEPTING CHEMOTAXIS PROTEIN MCPB"/>
    <property type="match status" value="1"/>
</dbReference>
<dbReference type="Pfam" id="PF02743">
    <property type="entry name" value="dCache_1"/>
    <property type="match status" value="1"/>
</dbReference>
<keyword evidence="3" id="KW-0145">Chemotaxis</keyword>
<evidence type="ECO:0000256" key="2">
    <source>
        <dbReference type="ARBA" id="ARBA00022475"/>
    </source>
</evidence>
<dbReference type="Gene3D" id="3.30.450.20">
    <property type="entry name" value="PAS domain"/>
    <property type="match status" value="2"/>
</dbReference>
<evidence type="ECO:0000256" key="10">
    <source>
        <dbReference type="SAM" id="Phobius"/>
    </source>
</evidence>
<feature type="domain" description="Methyl-accepting transducer" evidence="11">
    <location>
        <begin position="407"/>
        <end position="643"/>
    </location>
</feature>
<dbReference type="SMART" id="SM00304">
    <property type="entry name" value="HAMP"/>
    <property type="match status" value="1"/>
</dbReference>
<evidence type="ECO:0000259" key="11">
    <source>
        <dbReference type="PROSITE" id="PS50111"/>
    </source>
</evidence>
<evidence type="ECO:0000256" key="9">
    <source>
        <dbReference type="PROSITE-ProRule" id="PRU00284"/>
    </source>
</evidence>
<evidence type="ECO:0000313" key="13">
    <source>
        <dbReference type="EMBL" id="MDO0822138.1"/>
    </source>
</evidence>
<reference evidence="13" key="1">
    <citation type="submission" date="2022-05" db="EMBL/GenBank/DDBJ databases">
        <title>Expanded diversity of anoxic marine methylotrophy in a Black Sea sulfate reducing microorganism.</title>
        <authorList>
            <person name="Fischer P.Q."/>
            <person name="Stams A.J.M."/>
            <person name="Villanueva L."/>
            <person name="Sousa D.Z."/>
        </authorList>
    </citation>
    <scope>NUCLEOTIDE SEQUENCE</scope>
    <source>
        <strain evidence="13">P130</strain>
    </source>
</reference>
<dbReference type="CDD" id="cd06225">
    <property type="entry name" value="HAMP"/>
    <property type="match status" value="1"/>
</dbReference>
<comment type="caution">
    <text evidence="13">The sequence shown here is derived from an EMBL/GenBank/DDBJ whole genome shotgun (WGS) entry which is preliminary data.</text>
</comment>
<evidence type="ECO:0000256" key="5">
    <source>
        <dbReference type="ARBA" id="ARBA00022989"/>
    </source>
</evidence>
<dbReference type="PANTHER" id="PTHR32089:SF112">
    <property type="entry name" value="LYSOZYME-LIKE PROTEIN-RELATED"/>
    <property type="match status" value="1"/>
</dbReference>
<dbReference type="SUPFAM" id="SSF58104">
    <property type="entry name" value="Methyl-accepting chemotaxis protein (MCP) signaling domain"/>
    <property type="match status" value="1"/>
</dbReference>
<protein>
    <submittedName>
        <fullName evidence="13">Methyl-accepting chemotaxis protein</fullName>
    </submittedName>
</protein>
<dbReference type="Pfam" id="PF00015">
    <property type="entry name" value="MCPsignal"/>
    <property type="match status" value="1"/>
</dbReference>
<evidence type="ECO:0000256" key="1">
    <source>
        <dbReference type="ARBA" id="ARBA00004651"/>
    </source>
</evidence>
<dbReference type="InterPro" id="IPR033479">
    <property type="entry name" value="dCache_1"/>
</dbReference>
<keyword evidence="6 10" id="KW-0472">Membrane</keyword>
<dbReference type="InterPro" id="IPR003660">
    <property type="entry name" value="HAMP_dom"/>
</dbReference>